<evidence type="ECO:0000256" key="11">
    <source>
        <dbReference type="ARBA" id="ARBA00023277"/>
    </source>
</evidence>
<evidence type="ECO:0000256" key="12">
    <source>
        <dbReference type="HAMAP-Rule" id="MF_01987"/>
    </source>
</evidence>
<comment type="subunit">
    <text evidence="12">Homodimer.</text>
</comment>
<dbReference type="EC" id="2.7.1.15" evidence="2 12"/>
<evidence type="ECO:0000313" key="14">
    <source>
        <dbReference type="Proteomes" id="UP000179145"/>
    </source>
</evidence>
<feature type="binding site" evidence="12">
    <location>
        <begin position="261"/>
        <end position="262"/>
    </location>
    <ligand>
        <name>ATP</name>
        <dbReference type="ChEBI" id="CHEBI:30616"/>
    </ligand>
</feature>
<protein>
    <recommendedName>
        <fullName evidence="3 12">Ribokinase</fullName>
        <shortName evidence="12">RK</shortName>
        <ecNumber evidence="2 12">2.7.1.15</ecNumber>
    </recommendedName>
</protein>
<feature type="binding site" evidence="12">
    <location>
        <position position="256"/>
    </location>
    <ligand>
        <name>K(+)</name>
        <dbReference type="ChEBI" id="CHEBI:29103"/>
    </ligand>
</feature>
<evidence type="ECO:0000256" key="6">
    <source>
        <dbReference type="ARBA" id="ARBA00022741"/>
    </source>
</evidence>
<keyword evidence="4 12" id="KW-0808">Transferase</keyword>
<accession>A0A1D8UVR3</accession>
<dbReference type="GO" id="GO:0046872">
    <property type="term" value="F:metal ion binding"/>
    <property type="evidence" value="ECO:0007669"/>
    <property type="project" value="UniProtKB-KW"/>
</dbReference>
<dbReference type="Proteomes" id="UP000179145">
    <property type="component" value="Chromosome"/>
</dbReference>
<comment type="activity regulation">
    <text evidence="12">Activated by a monovalent cation that binds near, but not in, the active site. The most likely occupant of the site in vivo is potassium. Ion binding induces a conformational change that may alter substrate affinity.</text>
</comment>
<dbReference type="Pfam" id="PF00294">
    <property type="entry name" value="PfkB"/>
    <property type="match status" value="1"/>
</dbReference>
<comment type="similarity">
    <text evidence="12">Belongs to the carbohydrate kinase PfkB family. Ribokinase subfamily.</text>
</comment>
<dbReference type="Gene3D" id="3.40.1190.20">
    <property type="match status" value="1"/>
</dbReference>
<feature type="binding site" evidence="12">
    <location>
        <begin position="15"/>
        <end position="17"/>
    </location>
    <ligand>
        <name>substrate</name>
    </ligand>
</feature>
<dbReference type="PANTHER" id="PTHR10584:SF166">
    <property type="entry name" value="RIBOKINASE"/>
    <property type="match status" value="1"/>
</dbReference>
<dbReference type="CDD" id="cd01174">
    <property type="entry name" value="ribokinase"/>
    <property type="match status" value="1"/>
</dbReference>
<dbReference type="STRING" id="153496.A0U89_12005"/>
<dbReference type="PROSITE" id="PS00584">
    <property type="entry name" value="PFKB_KINASES_2"/>
    <property type="match status" value="1"/>
</dbReference>
<dbReference type="GO" id="GO:0005524">
    <property type="term" value="F:ATP binding"/>
    <property type="evidence" value="ECO:0007669"/>
    <property type="project" value="UniProtKB-UniRule"/>
</dbReference>
<dbReference type="eggNOG" id="COG0524">
    <property type="taxonomic scope" value="Bacteria"/>
</dbReference>
<organism evidence="13 14">
    <name type="scientific">Kozakia baliensis</name>
    <dbReference type="NCBI Taxonomy" id="153496"/>
    <lineage>
        <taxon>Bacteria</taxon>
        <taxon>Pseudomonadati</taxon>
        <taxon>Pseudomonadota</taxon>
        <taxon>Alphaproteobacteria</taxon>
        <taxon>Acetobacterales</taxon>
        <taxon>Acetobacteraceae</taxon>
        <taxon>Kozakia</taxon>
    </lineage>
</organism>
<gene>
    <name evidence="12" type="primary">rbsK</name>
    <name evidence="13" type="ORF">A0U89_12005</name>
</gene>
<sequence>MPDTRPLILSFGSVNIDVTARAVRLPRPGETVHAESYAIGLGGKGANQAAAAARLAASLGLRVALAGRVGQDAFGAQARTGLQEFGVDLSHLRDDPQNPTGLALIGIDADGENSITVAGGANMALDAADIEAAQPLMAQAKVVLLQLEIPLATTLAIAQSARSLGAQVILDPAPAPEHGLPDALWNSIDLITPNESETEHLTGIYPENVDDAARAADALQERGVPAIIVKMGARGVYWRQDGQSGFVSPFRVHAIDTVAAGDCFNAGLATALAQGAPLAEATRVAAACGALATTRKGAAEAAPRWEEVAALLG</sequence>
<dbReference type="InterPro" id="IPR011611">
    <property type="entry name" value="PfkB_dom"/>
</dbReference>
<feature type="binding site" evidence="12">
    <location>
        <position position="194"/>
    </location>
    <ligand>
        <name>ATP</name>
        <dbReference type="ChEBI" id="CHEBI:30616"/>
    </ligand>
</feature>
<dbReference type="GO" id="GO:0005829">
    <property type="term" value="C:cytosol"/>
    <property type="evidence" value="ECO:0007669"/>
    <property type="project" value="TreeGrafter"/>
</dbReference>
<evidence type="ECO:0000313" key="13">
    <source>
        <dbReference type="EMBL" id="AOX17744.1"/>
    </source>
</evidence>
<keyword evidence="6 12" id="KW-0547">Nucleotide-binding</keyword>
<comment type="function">
    <text evidence="12">Catalyzes the phosphorylation of ribose at O-5 in a reaction requiring ATP and magnesium. The resulting D-ribose-5-phosphate can then be used either for sythesis of nucleotides, histidine, and tryptophan, or as a component of the pentose phosphate pathway.</text>
</comment>
<dbReference type="EMBL" id="CP014674">
    <property type="protein sequence ID" value="AOX17744.1"/>
    <property type="molecule type" value="Genomic_DNA"/>
</dbReference>
<comment type="pathway">
    <text evidence="12">Carbohydrate metabolism; D-ribose degradation; D-ribose 5-phosphate from beta-D-ribopyranose: step 2/2.</text>
</comment>
<feature type="binding site" evidence="12">
    <location>
        <position position="297"/>
    </location>
    <ligand>
        <name>K(+)</name>
        <dbReference type="ChEBI" id="CHEBI:29103"/>
    </ligand>
</feature>
<proteinExistence type="inferred from homology"/>
<keyword evidence="5 12" id="KW-0479">Metal-binding</keyword>
<comment type="catalytic activity">
    <reaction evidence="12">
        <text>D-ribose + ATP = D-ribose 5-phosphate + ADP + H(+)</text>
        <dbReference type="Rhea" id="RHEA:13697"/>
        <dbReference type="ChEBI" id="CHEBI:15378"/>
        <dbReference type="ChEBI" id="CHEBI:30616"/>
        <dbReference type="ChEBI" id="CHEBI:47013"/>
        <dbReference type="ChEBI" id="CHEBI:78346"/>
        <dbReference type="ChEBI" id="CHEBI:456216"/>
        <dbReference type="EC" id="2.7.1.15"/>
    </reaction>
</comment>
<comment type="similarity">
    <text evidence="1">Belongs to the carbohydrate kinase pfkB family.</text>
</comment>
<dbReference type="NCBIfam" id="TIGR02152">
    <property type="entry name" value="D_ribokin_bact"/>
    <property type="match status" value="1"/>
</dbReference>
<keyword evidence="11 12" id="KW-0119">Carbohydrate metabolism</keyword>
<dbReference type="RefSeq" id="WP_070403291.1">
    <property type="nucleotide sequence ID" value="NZ_BJVW01000001.1"/>
</dbReference>
<keyword evidence="12" id="KW-0963">Cytoplasm</keyword>
<dbReference type="HAMAP" id="MF_01987">
    <property type="entry name" value="Ribokinase"/>
    <property type="match status" value="1"/>
</dbReference>
<dbReference type="SUPFAM" id="SSF53613">
    <property type="entry name" value="Ribokinase-like"/>
    <property type="match status" value="1"/>
</dbReference>
<dbReference type="PANTHER" id="PTHR10584">
    <property type="entry name" value="SUGAR KINASE"/>
    <property type="match status" value="1"/>
</dbReference>
<evidence type="ECO:0000256" key="9">
    <source>
        <dbReference type="ARBA" id="ARBA00022842"/>
    </source>
</evidence>
<dbReference type="OrthoDB" id="9792663at2"/>
<dbReference type="AlphaFoldDB" id="A0A1D8UVR3"/>
<comment type="cofactor">
    <cofactor evidence="12">
        <name>Mg(2+)</name>
        <dbReference type="ChEBI" id="CHEBI:18420"/>
    </cofactor>
    <text evidence="12">Requires a divalent cation, most likely magnesium in vivo, as an electrophilic catalyst to aid phosphoryl group transfer. It is the chelate of the metal and the nucleotide that is the actual substrate.</text>
</comment>
<dbReference type="KEGG" id="kba:A0U89_12005"/>
<feature type="binding site" evidence="12">
    <location>
        <begin position="230"/>
        <end position="235"/>
    </location>
    <ligand>
        <name>ATP</name>
        <dbReference type="ChEBI" id="CHEBI:30616"/>
    </ligand>
</feature>
<evidence type="ECO:0000256" key="8">
    <source>
        <dbReference type="ARBA" id="ARBA00022840"/>
    </source>
</evidence>
<evidence type="ECO:0000256" key="4">
    <source>
        <dbReference type="ARBA" id="ARBA00022679"/>
    </source>
</evidence>
<keyword evidence="9 12" id="KW-0460">Magnesium</keyword>
<dbReference type="UniPathway" id="UPA00916">
    <property type="reaction ID" value="UER00889"/>
</dbReference>
<dbReference type="GO" id="GO:0019303">
    <property type="term" value="P:D-ribose catabolic process"/>
    <property type="evidence" value="ECO:0007669"/>
    <property type="project" value="UniProtKB-UniRule"/>
</dbReference>
<keyword evidence="8 12" id="KW-0067">ATP-binding</keyword>
<reference evidence="13 14" key="1">
    <citation type="journal article" date="2016" name="Microb. Cell Fact.">
        <title>Dissection of exopolysaccharide biosynthesis in Kozakia baliensis.</title>
        <authorList>
            <person name="Brandt J.U."/>
            <person name="Jakob F."/>
            <person name="Behr J."/>
            <person name="Geissler A.J."/>
            <person name="Vogel R.F."/>
        </authorList>
    </citation>
    <scope>NUCLEOTIDE SEQUENCE [LARGE SCALE GENOMIC DNA]</scope>
    <source>
        <strain evidence="13 14">DSM 14400</strain>
    </source>
</reference>
<dbReference type="PRINTS" id="PR00990">
    <property type="entry name" value="RIBOKINASE"/>
</dbReference>
<feature type="binding site" evidence="12">
    <location>
        <begin position="43"/>
        <end position="47"/>
    </location>
    <ligand>
        <name>substrate</name>
    </ligand>
</feature>
<dbReference type="InterPro" id="IPR011877">
    <property type="entry name" value="Ribokinase"/>
</dbReference>
<evidence type="ECO:0000256" key="10">
    <source>
        <dbReference type="ARBA" id="ARBA00022958"/>
    </source>
</evidence>
<dbReference type="GO" id="GO:0004747">
    <property type="term" value="F:ribokinase activity"/>
    <property type="evidence" value="ECO:0007669"/>
    <property type="project" value="UniProtKB-UniRule"/>
</dbReference>
<feature type="binding site" evidence="12">
    <location>
        <position position="148"/>
    </location>
    <ligand>
        <name>substrate</name>
    </ligand>
</feature>
<keyword evidence="7 12" id="KW-0418">Kinase</keyword>
<evidence type="ECO:0000256" key="1">
    <source>
        <dbReference type="ARBA" id="ARBA00005380"/>
    </source>
</evidence>
<keyword evidence="10 12" id="KW-0630">Potassium</keyword>
<dbReference type="InterPro" id="IPR002139">
    <property type="entry name" value="Ribo/fructo_kinase"/>
</dbReference>
<keyword evidence="14" id="KW-1185">Reference proteome</keyword>
<evidence type="ECO:0000256" key="3">
    <source>
        <dbReference type="ARBA" id="ARBA00016943"/>
    </source>
</evidence>
<comment type="subcellular location">
    <subcellularLocation>
        <location evidence="12">Cytoplasm</location>
    </subcellularLocation>
</comment>
<evidence type="ECO:0000256" key="5">
    <source>
        <dbReference type="ARBA" id="ARBA00022723"/>
    </source>
</evidence>
<feature type="active site" description="Proton acceptor" evidence="12">
    <location>
        <position position="262"/>
    </location>
</feature>
<feature type="binding site" evidence="12">
    <location>
        <position position="292"/>
    </location>
    <ligand>
        <name>K(+)</name>
        <dbReference type="ChEBI" id="CHEBI:29103"/>
    </ligand>
</feature>
<name>A0A1D8UVR3_9PROT</name>
<dbReference type="InterPro" id="IPR002173">
    <property type="entry name" value="Carboh/pur_kinase_PfkB_CS"/>
</dbReference>
<feature type="binding site" evidence="12">
    <location>
        <position position="258"/>
    </location>
    <ligand>
        <name>K(+)</name>
        <dbReference type="ChEBI" id="CHEBI:29103"/>
    </ligand>
</feature>
<dbReference type="InterPro" id="IPR029056">
    <property type="entry name" value="Ribokinase-like"/>
</dbReference>
<evidence type="ECO:0000256" key="7">
    <source>
        <dbReference type="ARBA" id="ARBA00022777"/>
    </source>
</evidence>
<feature type="binding site" evidence="12">
    <location>
        <position position="262"/>
    </location>
    <ligand>
        <name>substrate</name>
    </ligand>
</feature>
<feature type="binding site" evidence="12">
    <location>
        <position position="295"/>
    </location>
    <ligand>
        <name>K(+)</name>
        <dbReference type="ChEBI" id="CHEBI:29103"/>
    </ligand>
</feature>
<comment type="caution">
    <text evidence="12">Lacks conserved residue(s) required for the propagation of feature annotation.</text>
</comment>
<evidence type="ECO:0000256" key="2">
    <source>
        <dbReference type="ARBA" id="ARBA00012035"/>
    </source>
</evidence>